<evidence type="ECO:0000256" key="7">
    <source>
        <dbReference type="ARBA" id="ARBA00023160"/>
    </source>
</evidence>
<dbReference type="HAMAP" id="MF_00101">
    <property type="entry name" value="AcpS"/>
    <property type="match status" value="1"/>
</dbReference>
<keyword evidence="4 8" id="KW-0276">Fatty acid metabolism</keyword>
<evidence type="ECO:0000259" key="9">
    <source>
        <dbReference type="Pfam" id="PF01648"/>
    </source>
</evidence>
<reference evidence="10" key="1">
    <citation type="submission" date="2023-03" db="EMBL/GenBank/DDBJ databases">
        <title>MT1 and MT2 Draft Genomes of Novel Species.</title>
        <authorList>
            <person name="Venkateswaran K."/>
        </authorList>
    </citation>
    <scope>NUCLEOTIDE SEQUENCE</scope>
    <source>
        <strain evidence="10">F6_3S_P_2</strain>
    </source>
</reference>
<dbReference type="InterPro" id="IPR008278">
    <property type="entry name" value="4-PPantetheinyl_Trfase_dom"/>
</dbReference>
<dbReference type="NCBIfam" id="TIGR00556">
    <property type="entry name" value="pantethn_trn"/>
    <property type="match status" value="1"/>
</dbReference>
<comment type="subcellular location">
    <subcellularLocation>
        <location evidence="8">Cytoplasm</location>
    </subcellularLocation>
</comment>
<gene>
    <name evidence="8 10" type="primary">acpS</name>
    <name evidence="10" type="ORF">P5G49_02435</name>
</gene>
<keyword evidence="2 8" id="KW-0808">Transferase</keyword>
<dbReference type="InterPro" id="IPR004568">
    <property type="entry name" value="Ppantetheine-prot_Trfase_dom"/>
</dbReference>
<comment type="catalytic activity">
    <reaction evidence="8">
        <text>apo-[ACP] + CoA = holo-[ACP] + adenosine 3',5'-bisphosphate + H(+)</text>
        <dbReference type="Rhea" id="RHEA:12068"/>
        <dbReference type="Rhea" id="RHEA-COMP:9685"/>
        <dbReference type="Rhea" id="RHEA-COMP:9690"/>
        <dbReference type="ChEBI" id="CHEBI:15378"/>
        <dbReference type="ChEBI" id="CHEBI:29999"/>
        <dbReference type="ChEBI" id="CHEBI:57287"/>
        <dbReference type="ChEBI" id="CHEBI:58343"/>
        <dbReference type="ChEBI" id="CHEBI:64479"/>
        <dbReference type="EC" id="2.7.8.7"/>
    </reaction>
</comment>
<evidence type="ECO:0000256" key="1">
    <source>
        <dbReference type="ARBA" id="ARBA00022516"/>
    </source>
</evidence>
<accession>A0ABT8JMP0</accession>
<feature type="domain" description="4'-phosphopantetheinyl transferase" evidence="9">
    <location>
        <begin position="4"/>
        <end position="99"/>
    </location>
</feature>
<dbReference type="InterPro" id="IPR037143">
    <property type="entry name" value="4-PPantetheinyl_Trfase_dom_sf"/>
</dbReference>
<comment type="similarity">
    <text evidence="8">Belongs to the P-Pant transferase superfamily. AcpS family.</text>
</comment>
<keyword evidence="8" id="KW-0963">Cytoplasm</keyword>
<keyword evidence="6 8" id="KW-0443">Lipid metabolism</keyword>
<dbReference type="Gene3D" id="3.90.470.20">
    <property type="entry name" value="4'-phosphopantetheinyl transferase domain"/>
    <property type="match status" value="1"/>
</dbReference>
<feature type="binding site" evidence="8">
    <location>
        <position position="59"/>
    </location>
    <ligand>
        <name>Mg(2+)</name>
        <dbReference type="ChEBI" id="CHEBI:18420"/>
    </ligand>
</feature>
<proteinExistence type="inferred from homology"/>
<evidence type="ECO:0000313" key="11">
    <source>
        <dbReference type="Proteomes" id="UP001175097"/>
    </source>
</evidence>
<dbReference type="Pfam" id="PF01648">
    <property type="entry name" value="ACPS"/>
    <property type="match status" value="1"/>
</dbReference>
<dbReference type="EC" id="2.7.8.7" evidence="8"/>
<keyword evidence="7 8" id="KW-0275">Fatty acid biosynthesis</keyword>
<evidence type="ECO:0000256" key="6">
    <source>
        <dbReference type="ARBA" id="ARBA00023098"/>
    </source>
</evidence>
<evidence type="ECO:0000256" key="3">
    <source>
        <dbReference type="ARBA" id="ARBA00022723"/>
    </source>
</evidence>
<keyword evidence="3 8" id="KW-0479">Metal-binding</keyword>
<name>A0ABT8JMP0_9BACL</name>
<keyword evidence="1 8" id="KW-0444">Lipid biosynthesis</keyword>
<evidence type="ECO:0000256" key="4">
    <source>
        <dbReference type="ARBA" id="ARBA00022832"/>
    </source>
</evidence>
<dbReference type="Proteomes" id="UP001175097">
    <property type="component" value="Unassembled WGS sequence"/>
</dbReference>
<dbReference type="GO" id="GO:0008897">
    <property type="term" value="F:holo-[acyl-carrier-protein] synthase activity"/>
    <property type="evidence" value="ECO:0007669"/>
    <property type="project" value="UniProtKB-EC"/>
</dbReference>
<evidence type="ECO:0000256" key="5">
    <source>
        <dbReference type="ARBA" id="ARBA00022842"/>
    </source>
</evidence>
<dbReference type="InterPro" id="IPR002582">
    <property type="entry name" value="ACPS"/>
</dbReference>
<keyword evidence="5 8" id="KW-0460">Magnesium</keyword>
<organism evidence="10 11">
    <name type="scientific">Sporosarcina highlanderae</name>
    <dbReference type="NCBI Taxonomy" id="3035916"/>
    <lineage>
        <taxon>Bacteria</taxon>
        <taxon>Bacillati</taxon>
        <taxon>Bacillota</taxon>
        <taxon>Bacilli</taxon>
        <taxon>Bacillales</taxon>
        <taxon>Caryophanaceae</taxon>
        <taxon>Sporosarcina</taxon>
    </lineage>
</organism>
<dbReference type="EMBL" id="JAROCC010000002">
    <property type="protein sequence ID" value="MDN4606330.1"/>
    <property type="molecule type" value="Genomic_DNA"/>
</dbReference>
<dbReference type="SUPFAM" id="SSF56214">
    <property type="entry name" value="4'-phosphopantetheinyl transferase"/>
    <property type="match status" value="1"/>
</dbReference>
<comment type="function">
    <text evidence="8">Transfers the 4'-phosphopantetheine moiety from coenzyme A to a Ser of acyl-carrier-protein.</text>
</comment>
<sequence>MIEGIGLDIVELDRIFRLDTASDKFRLRILSAREQEIYATLQTAHRRTEFLAGRFAAKEAFAKARGTGIGKECRFEQIEILPAPSGKPILYFKDMEVAGFVSITHTQTVAAAQVVLVK</sequence>
<comment type="caution">
    <text evidence="10">The sequence shown here is derived from an EMBL/GenBank/DDBJ whole genome shotgun (WGS) entry which is preliminary data.</text>
</comment>
<evidence type="ECO:0000313" key="10">
    <source>
        <dbReference type="EMBL" id="MDN4606330.1"/>
    </source>
</evidence>
<keyword evidence="11" id="KW-1185">Reference proteome</keyword>
<protein>
    <recommendedName>
        <fullName evidence="8">Holo-[acyl-carrier-protein] synthase</fullName>
        <shortName evidence="8">Holo-ACP synthase</shortName>
        <ecNumber evidence="8">2.7.8.7</ecNumber>
    </recommendedName>
    <alternativeName>
        <fullName evidence="8">4'-phosphopantetheinyl transferase AcpS</fullName>
    </alternativeName>
</protein>
<comment type="cofactor">
    <cofactor evidence="8">
        <name>Mg(2+)</name>
        <dbReference type="ChEBI" id="CHEBI:18420"/>
    </cofactor>
</comment>
<dbReference type="RefSeq" id="WP_301241889.1">
    <property type="nucleotide sequence ID" value="NZ_JAROCC010000002.1"/>
</dbReference>
<evidence type="ECO:0000256" key="2">
    <source>
        <dbReference type="ARBA" id="ARBA00022679"/>
    </source>
</evidence>
<feature type="binding site" evidence="8">
    <location>
        <position position="8"/>
    </location>
    <ligand>
        <name>Mg(2+)</name>
        <dbReference type="ChEBI" id="CHEBI:18420"/>
    </ligand>
</feature>
<dbReference type="NCBIfam" id="TIGR00516">
    <property type="entry name" value="acpS"/>
    <property type="match status" value="1"/>
</dbReference>
<evidence type="ECO:0000256" key="8">
    <source>
        <dbReference type="HAMAP-Rule" id="MF_00101"/>
    </source>
</evidence>